<dbReference type="OrthoDB" id="5585143at2"/>
<gene>
    <name evidence="4" type="ORF">RG47T_0967</name>
</gene>
<dbReference type="Gene3D" id="2.160.20.120">
    <property type="match status" value="1"/>
</dbReference>
<accession>A0A1Q5ZUS2</accession>
<evidence type="ECO:0000259" key="3">
    <source>
        <dbReference type="Pfam" id="PF10988"/>
    </source>
</evidence>
<sequence length="240" mass="25315">MKKILITSSFIAVLALTCVLQSCMNRCIQGSGNQKTETRQMGDFSKINIEGAFKVNLKQDSSMGVTVTADDNLLKYIKVGVSDGSLHIYAKKNFCASAAIIVNVGVRDLSAIEADGAVELQSEGRLNVKDLKLNLAGANKVTLDLSAANVSTDASGANELFISGQAAAYKVSLTGSSKLHAFDFVVGDYSIKTAGASHSEINVLKDLKINTMGASDVKYKGNPANIQNDKSGASKVTKVD</sequence>
<evidence type="ECO:0000256" key="2">
    <source>
        <dbReference type="SAM" id="SignalP"/>
    </source>
</evidence>
<dbReference type="InterPro" id="IPR021255">
    <property type="entry name" value="DUF2807"/>
</dbReference>
<evidence type="ECO:0000313" key="4">
    <source>
        <dbReference type="EMBL" id="OKS85521.1"/>
    </source>
</evidence>
<evidence type="ECO:0000256" key="1">
    <source>
        <dbReference type="SAM" id="MobiDB-lite"/>
    </source>
</evidence>
<dbReference type="STRING" id="1302689.RG47T_0967"/>
<dbReference type="AlphaFoldDB" id="A0A1Q5ZUS2"/>
<feature type="chain" id="PRO_5010351895" description="Putative auto-transporter adhesin head GIN domain-containing protein" evidence="2">
    <location>
        <begin position="23"/>
        <end position="240"/>
    </location>
</feature>
<feature type="signal peptide" evidence="2">
    <location>
        <begin position="1"/>
        <end position="22"/>
    </location>
</feature>
<feature type="domain" description="Putative auto-transporter adhesin head GIN" evidence="3">
    <location>
        <begin position="43"/>
        <end position="223"/>
    </location>
</feature>
<evidence type="ECO:0000313" key="5">
    <source>
        <dbReference type="Proteomes" id="UP000186720"/>
    </source>
</evidence>
<organism evidence="4 5">
    <name type="scientific">Mucilaginibacter polytrichastri</name>
    <dbReference type="NCBI Taxonomy" id="1302689"/>
    <lineage>
        <taxon>Bacteria</taxon>
        <taxon>Pseudomonadati</taxon>
        <taxon>Bacteroidota</taxon>
        <taxon>Sphingobacteriia</taxon>
        <taxon>Sphingobacteriales</taxon>
        <taxon>Sphingobacteriaceae</taxon>
        <taxon>Mucilaginibacter</taxon>
    </lineage>
</organism>
<protein>
    <recommendedName>
        <fullName evidence="3">Putative auto-transporter adhesin head GIN domain-containing protein</fullName>
    </recommendedName>
</protein>
<dbReference type="PROSITE" id="PS51257">
    <property type="entry name" value="PROKAR_LIPOPROTEIN"/>
    <property type="match status" value="1"/>
</dbReference>
<dbReference type="Pfam" id="PF10988">
    <property type="entry name" value="DUF2807"/>
    <property type="match status" value="1"/>
</dbReference>
<dbReference type="RefSeq" id="WP_083627293.1">
    <property type="nucleotide sequence ID" value="NZ_FPAM01000001.1"/>
</dbReference>
<comment type="caution">
    <text evidence="4">The sequence shown here is derived from an EMBL/GenBank/DDBJ whole genome shotgun (WGS) entry which is preliminary data.</text>
</comment>
<keyword evidence="5" id="KW-1185">Reference proteome</keyword>
<dbReference type="EMBL" id="MPPL01000001">
    <property type="protein sequence ID" value="OKS85521.1"/>
    <property type="molecule type" value="Genomic_DNA"/>
</dbReference>
<feature type="region of interest" description="Disordered" evidence="1">
    <location>
        <begin position="220"/>
        <end position="240"/>
    </location>
</feature>
<dbReference type="Proteomes" id="UP000186720">
    <property type="component" value="Unassembled WGS sequence"/>
</dbReference>
<keyword evidence="2" id="KW-0732">Signal</keyword>
<proteinExistence type="predicted"/>
<name>A0A1Q5ZUS2_9SPHI</name>
<reference evidence="4 5" key="1">
    <citation type="submission" date="2016-11" db="EMBL/GenBank/DDBJ databases">
        <title>Whole Genome Sequencing of Mucilaginibacter polytrichastri RG4-7(T) isolated from the moss sample.</title>
        <authorList>
            <person name="Li Y."/>
        </authorList>
    </citation>
    <scope>NUCLEOTIDE SEQUENCE [LARGE SCALE GENOMIC DNA]</scope>
    <source>
        <strain evidence="4 5">RG4-7</strain>
    </source>
</reference>